<dbReference type="Proteomes" id="UP000318138">
    <property type="component" value="Chromosome"/>
</dbReference>
<protein>
    <submittedName>
        <fullName evidence="1">Uncharacterized protein</fullName>
    </submittedName>
</protein>
<dbReference type="KEGG" id="psua:FLK61_41430"/>
<keyword evidence="2" id="KW-1185">Reference proteome</keyword>
<proteinExistence type="predicted"/>
<evidence type="ECO:0000313" key="2">
    <source>
        <dbReference type="Proteomes" id="UP000318138"/>
    </source>
</evidence>
<gene>
    <name evidence="1" type="ORF">FLK61_41430</name>
</gene>
<dbReference type="EMBL" id="CP041372">
    <property type="protein sequence ID" value="QKS73055.1"/>
    <property type="molecule type" value="Genomic_DNA"/>
</dbReference>
<sequence>MSFALLAIILLSLWSLTKTIEKSRDKILEEEREQTKLLKEIRDKLN</sequence>
<dbReference type="AlphaFoldDB" id="A0A859FJS4"/>
<evidence type="ECO:0000313" key="1">
    <source>
        <dbReference type="EMBL" id="QKS73055.1"/>
    </source>
</evidence>
<dbReference type="RefSeq" id="WP_176011021.1">
    <property type="nucleotide sequence ID" value="NZ_CP041372.2"/>
</dbReference>
<accession>A0A859FJS4</accession>
<organism evidence="1 2">
    <name type="scientific">Paenalkalicoccus suaedae</name>
    <dbReference type="NCBI Taxonomy" id="2592382"/>
    <lineage>
        <taxon>Bacteria</taxon>
        <taxon>Bacillati</taxon>
        <taxon>Bacillota</taxon>
        <taxon>Bacilli</taxon>
        <taxon>Bacillales</taxon>
        <taxon>Bacillaceae</taxon>
        <taxon>Paenalkalicoccus</taxon>
    </lineage>
</organism>
<reference evidence="2" key="1">
    <citation type="submission" date="2019-07" db="EMBL/GenBank/DDBJ databases">
        <title>Bacillus alkalisoli sp. nov. isolated from saline soil.</title>
        <authorList>
            <person name="Sun J.-Q."/>
            <person name="Xu L."/>
        </authorList>
    </citation>
    <scope>NUCLEOTIDE SEQUENCE [LARGE SCALE GENOMIC DNA]</scope>
    <source>
        <strain evidence="2">M4U3P1</strain>
    </source>
</reference>
<name>A0A859FJS4_9BACI</name>